<keyword evidence="3" id="KW-0804">Transcription</keyword>
<dbReference type="GO" id="GO:0003700">
    <property type="term" value="F:DNA-binding transcription factor activity"/>
    <property type="evidence" value="ECO:0007669"/>
    <property type="project" value="TreeGrafter"/>
</dbReference>
<dbReference type="AlphaFoldDB" id="A0A2W5TST8"/>
<dbReference type="EMBL" id="QFQP01000001">
    <property type="protein sequence ID" value="PZR18829.1"/>
    <property type="molecule type" value="Genomic_DNA"/>
</dbReference>
<feature type="region of interest" description="Disordered" evidence="5">
    <location>
        <begin position="1"/>
        <end position="27"/>
    </location>
</feature>
<dbReference type="SUPFAM" id="SSF46689">
    <property type="entry name" value="Homeodomain-like"/>
    <property type="match status" value="1"/>
</dbReference>
<dbReference type="PROSITE" id="PS50977">
    <property type="entry name" value="HTH_TETR_2"/>
    <property type="match status" value="1"/>
</dbReference>
<gene>
    <name evidence="7" type="ORF">DI536_02055</name>
</gene>
<dbReference type="InterPro" id="IPR009057">
    <property type="entry name" value="Homeodomain-like_sf"/>
</dbReference>
<keyword evidence="2 4" id="KW-0238">DNA-binding</keyword>
<accession>A0A2W5TST8</accession>
<dbReference type="GO" id="GO:0000976">
    <property type="term" value="F:transcription cis-regulatory region binding"/>
    <property type="evidence" value="ECO:0007669"/>
    <property type="project" value="TreeGrafter"/>
</dbReference>
<dbReference type="Gene3D" id="1.10.10.60">
    <property type="entry name" value="Homeodomain-like"/>
    <property type="match status" value="1"/>
</dbReference>
<evidence type="ECO:0000313" key="8">
    <source>
        <dbReference type="Proteomes" id="UP000249061"/>
    </source>
</evidence>
<dbReference type="Pfam" id="PF00440">
    <property type="entry name" value="TetR_N"/>
    <property type="match status" value="1"/>
</dbReference>
<evidence type="ECO:0000313" key="7">
    <source>
        <dbReference type="EMBL" id="PZR18829.1"/>
    </source>
</evidence>
<keyword evidence="1" id="KW-0805">Transcription regulation</keyword>
<dbReference type="InterPro" id="IPR050109">
    <property type="entry name" value="HTH-type_TetR-like_transc_reg"/>
</dbReference>
<evidence type="ECO:0000256" key="2">
    <source>
        <dbReference type="ARBA" id="ARBA00023125"/>
    </source>
</evidence>
<protein>
    <submittedName>
        <fullName evidence="7">TetR/AcrR family transcriptional regulator</fullName>
    </submittedName>
</protein>
<dbReference type="Proteomes" id="UP000249061">
    <property type="component" value="Unassembled WGS sequence"/>
</dbReference>
<evidence type="ECO:0000256" key="5">
    <source>
        <dbReference type="SAM" id="MobiDB-lite"/>
    </source>
</evidence>
<evidence type="ECO:0000256" key="1">
    <source>
        <dbReference type="ARBA" id="ARBA00023015"/>
    </source>
</evidence>
<dbReference type="PANTHER" id="PTHR30055">
    <property type="entry name" value="HTH-TYPE TRANSCRIPTIONAL REGULATOR RUTR"/>
    <property type="match status" value="1"/>
</dbReference>
<proteinExistence type="predicted"/>
<dbReference type="PANTHER" id="PTHR30055:SF234">
    <property type="entry name" value="HTH-TYPE TRANSCRIPTIONAL REGULATOR BETI"/>
    <property type="match status" value="1"/>
</dbReference>
<reference evidence="7 8" key="1">
    <citation type="submission" date="2017-08" db="EMBL/GenBank/DDBJ databases">
        <title>Infants hospitalized years apart are colonized by the same room-sourced microbial strains.</title>
        <authorList>
            <person name="Brooks B."/>
            <person name="Olm M.R."/>
            <person name="Firek B.A."/>
            <person name="Baker R."/>
            <person name="Thomas B.C."/>
            <person name="Morowitz M.J."/>
            <person name="Banfield J.F."/>
        </authorList>
    </citation>
    <scope>NUCLEOTIDE SEQUENCE [LARGE SCALE GENOMIC DNA]</scope>
    <source>
        <strain evidence="7">S2_003_000_R2_14</strain>
    </source>
</reference>
<dbReference type="SUPFAM" id="SSF48498">
    <property type="entry name" value="Tetracyclin repressor-like, C-terminal domain"/>
    <property type="match status" value="1"/>
</dbReference>
<sequence length="222" mass="24160">MSAAQKEVASTKSLKRPGPVGGVRDLNRQKKAQTIREAALLLFLERGIEGVSVDDIMKAARMAKGSFYRYYEDQVALVDELMTPTRVLLTDAMVQCCKELETASSRDMMFKAYARIGDVLATLLMEHPGPVRLYLQESRAPAQGARKPIIDIAATVAHYAIEMTRIAQKHGILKPIPVAVSALTVVGAAERLLLAVLHEEDIGNPLEVPAALTTLILDGLQA</sequence>
<dbReference type="InterPro" id="IPR036271">
    <property type="entry name" value="Tet_transcr_reg_TetR-rel_C_sf"/>
</dbReference>
<feature type="DNA-binding region" description="H-T-H motif" evidence="4">
    <location>
        <begin position="52"/>
        <end position="71"/>
    </location>
</feature>
<dbReference type="Gene3D" id="1.10.357.10">
    <property type="entry name" value="Tetracycline Repressor, domain 2"/>
    <property type="match status" value="1"/>
</dbReference>
<name>A0A2W5TST8_9BACT</name>
<comment type="caution">
    <text evidence="7">The sequence shown here is derived from an EMBL/GenBank/DDBJ whole genome shotgun (WGS) entry which is preliminary data.</text>
</comment>
<feature type="domain" description="HTH tetR-type" evidence="6">
    <location>
        <begin position="29"/>
        <end position="89"/>
    </location>
</feature>
<evidence type="ECO:0000256" key="4">
    <source>
        <dbReference type="PROSITE-ProRule" id="PRU00335"/>
    </source>
</evidence>
<dbReference type="InterPro" id="IPR001647">
    <property type="entry name" value="HTH_TetR"/>
</dbReference>
<evidence type="ECO:0000259" key="6">
    <source>
        <dbReference type="PROSITE" id="PS50977"/>
    </source>
</evidence>
<evidence type="ECO:0000256" key="3">
    <source>
        <dbReference type="ARBA" id="ARBA00023163"/>
    </source>
</evidence>
<organism evidence="7 8">
    <name type="scientific">Archangium gephyra</name>
    <dbReference type="NCBI Taxonomy" id="48"/>
    <lineage>
        <taxon>Bacteria</taxon>
        <taxon>Pseudomonadati</taxon>
        <taxon>Myxococcota</taxon>
        <taxon>Myxococcia</taxon>
        <taxon>Myxococcales</taxon>
        <taxon>Cystobacterineae</taxon>
        <taxon>Archangiaceae</taxon>
        <taxon>Archangium</taxon>
    </lineage>
</organism>